<dbReference type="SUPFAM" id="SSF46785">
    <property type="entry name" value="Winged helix' DNA-binding domain"/>
    <property type="match status" value="1"/>
</dbReference>
<evidence type="ECO:0000256" key="2">
    <source>
        <dbReference type="ARBA" id="ARBA00023125"/>
    </source>
</evidence>
<dbReference type="Pfam" id="PF01047">
    <property type="entry name" value="MarR"/>
    <property type="match status" value="1"/>
</dbReference>
<protein>
    <submittedName>
        <fullName evidence="5">TrmB family transcriptional regulator</fullName>
    </submittedName>
</protein>
<dbReference type="AlphaFoldDB" id="A0A0A0IEM2"/>
<dbReference type="InterPro" id="IPR036390">
    <property type="entry name" value="WH_DNA-bd_sf"/>
</dbReference>
<evidence type="ECO:0000313" key="6">
    <source>
        <dbReference type="Proteomes" id="UP000030012"/>
    </source>
</evidence>
<dbReference type="PROSITE" id="PS01117">
    <property type="entry name" value="HTH_MARR_1"/>
    <property type="match status" value="1"/>
</dbReference>
<dbReference type="SMART" id="SM00347">
    <property type="entry name" value="HTH_MARR"/>
    <property type="match status" value="1"/>
</dbReference>
<feature type="domain" description="HTH marR-type" evidence="4">
    <location>
        <begin position="6"/>
        <end position="138"/>
    </location>
</feature>
<dbReference type="GO" id="GO:0003677">
    <property type="term" value="F:DNA binding"/>
    <property type="evidence" value="ECO:0007669"/>
    <property type="project" value="UniProtKB-KW"/>
</dbReference>
<keyword evidence="3" id="KW-0804">Transcription</keyword>
<dbReference type="PRINTS" id="PR00598">
    <property type="entry name" value="HTHMARR"/>
</dbReference>
<dbReference type="InterPro" id="IPR011991">
    <property type="entry name" value="ArsR-like_HTH"/>
</dbReference>
<sequence>MHNLNREPLGKYISQLYRKSSSVLSKKFSKYGIGYGQYMFLIVLYKQDGINQEEISERLNIYKGTTARAIKKLEETGLVKRCRDEQDKRAYKVYLTDKAKDIEEEFFNILDDWDTELVAGITEEEILQTIEVLKSICKNQSTNWEE</sequence>
<dbReference type="PANTHER" id="PTHR42756:SF1">
    <property type="entry name" value="TRANSCRIPTIONAL REPRESSOR OF EMRAB OPERON"/>
    <property type="match status" value="1"/>
</dbReference>
<name>A0A0A0IEM2_CLONO</name>
<dbReference type="Gene3D" id="1.10.10.10">
    <property type="entry name" value="Winged helix-like DNA-binding domain superfamily/Winged helix DNA-binding domain"/>
    <property type="match status" value="1"/>
</dbReference>
<proteinExistence type="predicted"/>
<dbReference type="PROSITE" id="PS50995">
    <property type="entry name" value="HTH_MARR_2"/>
    <property type="match status" value="1"/>
</dbReference>
<dbReference type="CDD" id="cd00090">
    <property type="entry name" value="HTH_ARSR"/>
    <property type="match status" value="1"/>
</dbReference>
<evidence type="ECO:0000259" key="4">
    <source>
        <dbReference type="PROSITE" id="PS50995"/>
    </source>
</evidence>
<dbReference type="EMBL" id="JENJ01000004">
    <property type="protein sequence ID" value="KGM98050.1"/>
    <property type="molecule type" value="Genomic_DNA"/>
</dbReference>
<dbReference type="InterPro" id="IPR036388">
    <property type="entry name" value="WH-like_DNA-bd_sf"/>
</dbReference>
<evidence type="ECO:0000256" key="3">
    <source>
        <dbReference type="ARBA" id="ARBA00023163"/>
    </source>
</evidence>
<keyword evidence="1" id="KW-0805">Transcription regulation</keyword>
<reference evidence="5 6" key="1">
    <citation type="submission" date="2014-01" db="EMBL/GenBank/DDBJ databases">
        <title>Plasmidome dynamics in the species complex Clostridium novyi sensu lato converts strains of independent lineages into distinctly different pathogens.</title>
        <authorList>
            <person name="Skarin H."/>
            <person name="Segerman B."/>
        </authorList>
    </citation>
    <scope>NUCLEOTIDE SEQUENCE [LARGE SCALE GENOMIC DNA]</scope>
    <source>
        <strain evidence="5 6">4552</strain>
    </source>
</reference>
<dbReference type="InterPro" id="IPR023187">
    <property type="entry name" value="Tscrpt_reg_MarR-type_CS"/>
</dbReference>
<evidence type="ECO:0000313" key="5">
    <source>
        <dbReference type="EMBL" id="KGM98050.1"/>
    </source>
</evidence>
<dbReference type="Proteomes" id="UP000030012">
    <property type="component" value="Unassembled WGS sequence"/>
</dbReference>
<dbReference type="InterPro" id="IPR000835">
    <property type="entry name" value="HTH_MarR-typ"/>
</dbReference>
<gene>
    <name evidence="5" type="ORF">Z968_01520</name>
</gene>
<dbReference type="GO" id="GO:0003700">
    <property type="term" value="F:DNA-binding transcription factor activity"/>
    <property type="evidence" value="ECO:0007669"/>
    <property type="project" value="InterPro"/>
</dbReference>
<keyword evidence="2" id="KW-0238">DNA-binding</keyword>
<dbReference type="PANTHER" id="PTHR42756">
    <property type="entry name" value="TRANSCRIPTIONAL REGULATOR, MARR"/>
    <property type="match status" value="1"/>
</dbReference>
<evidence type="ECO:0000256" key="1">
    <source>
        <dbReference type="ARBA" id="ARBA00023015"/>
    </source>
</evidence>
<organism evidence="5 6">
    <name type="scientific">Clostridium novyi A str. 4552</name>
    <dbReference type="NCBI Taxonomy" id="1444289"/>
    <lineage>
        <taxon>Bacteria</taxon>
        <taxon>Bacillati</taxon>
        <taxon>Bacillota</taxon>
        <taxon>Clostridia</taxon>
        <taxon>Eubacteriales</taxon>
        <taxon>Clostridiaceae</taxon>
        <taxon>Clostridium</taxon>
    </lineage>
</organism>
<accession>A0A0A0IEM2</accession>
<comment type="caution">
    <text evidence="5">The sequence shown here is derived from an EMBL/GenBank/DDBJ whole genome shotgun (WGS) entry which is preliminary data.</text>
</comment>